<dbReference type="AlphaFoldDB" id="A0A2N8HBR3"/>
<dbReference type="Proteomes" id="UP000236000">
    <property type="component" value="Unassembled WGS sequence"/>
</dbReference>
<proteinExistence type="predicted"/>
<evidence type="ECO:0000313" key="2">
    <source>
        <dbReference type="Proteomes" id="UP000236000"/>
    </source>
</evidence>
<evidence type="ECO:0000313" key="1">
    <source>
        <dbReference type="EMBL" id="PNC17287.1"/>
    </source>
</evidence>
<sequence>MKKEDGKIAFLSGPVFPGRVDLPPPGCRAGYCRRGLQRSSQVFPEQDMARKKRRSYCSFSRRMISESTR</sequence>
<accession>A0A2N8HBR3</accession>
<dbReference type="EMBL" id="PJKA01000013">
    <property type="protein sequence ID" value="PNC17287.1"/>
    <property type="molecule type" value="Genomic_DNA"/>
</dbReference>
<comment type="caution">
    <text evidence="1">The sequence shown here is derived from an EMBL/GenBank/DDBJ whole genome shotgun (WGS) entry which is preliminary data.</text>
</comment>
<protein>
    <submittedName>
        <fullName evidence="1">Uncharacterized protein</fullName>
    </submittedName>
</protein>
<gene>
    <name evidence="1" type="ORF">CXU22_11780</name>
</gene>
<organism evidence="1 2">
    <name type="scientific">Akkermansia muciniphila</name>
    <dbReference type="NCBI Taxonomy" id="239935"/>
    <lineage>
        <taxon>Bacteria</taxon>
        <taxon>Pseudomonadati</taxon>
        <taxon>Verrucomicrobiota</taxon>
        <taxon>Verrucomicrobiia</taxon>
        <taxon>Verrucomicrobiales</taxon>
        <taxon>Akkermansiaceae</taxon>
        <taxon>Akkermansia</taxon>
    </lineage>
</organism>
<name>A0A2N8HBR3_9BACT</name>
<reference evidence="1 2" key="1">
    <citation type="journal article" date="2017" name="BMC Genomics">
        <title>Genome sequencing of 39 Akkermansia muciniphila isolates reveals its population structure, genomic and functional diverisity, and global distribution in mammalian gut microbiotas.</title>
        <authorList>
            <person name="Guo X."/>
            <person name="Li S."/>
            <person name="Zhang J."/>
            <person name="Wu F."/>
            <person name="Li X."/>
            <person name="Wu D."/>
            <person name="Zhang M."/>
            <person name="Ou Z."/>
            <person name="Jie Z."/>
            <person name="Yan Q."/>
            <person name="Li P."/>
            <person name="Yi J."/>
            <person name="Peng Y."/>
        </authorList>
    </citation>
    <scope>NUCLEOTIDE SEQUENCE [LARGE SCALE GENOMIC DNA]</scope>
    <source>
        <strain evidence="1 2">GP24</strain>
    </source>
</reference>